<accession>A0A4Y7JME1</accession>
<dbReference type="AlphaFoldDB" id="A0A4Y7JME1"/>
<keyword evidence="2" id="KW-1185">Reference proteome</keyword>
<gene>
    <name evidence="1" type="ORF">C5167_022585</name>
</gene>
<name>A0A4Y7JME1_PAPSO</name>
<sequence>MSVCIKVVRRTFRGSEVRSISFVSKKYFATVDHTYITQECGSSLDDRDNQLLLISVGGKRVLTSWLL</sequence>
<protein>
    <submittedName>
        <fullName evidence="1">Uncharacterized protein</fullName>
    </submittedName>
</protein>
<organism evidence="1 2">
    <name type="scientific">Papaver somniferum</name>
    <name type="common">Opium poppy</name>
    <dbReference type="NCBI Taxonomy" id="3469"/>
    <lineage>
        <taxon>Eukaryota</taxon>
        <taxon>Viridiplantae</taxon>
        <taxon>Streptophyta</taxon>
        <taxon>Embryophyta</taxon>
        <taxon>Tracheophyta</taxon>
        <taxon>Spermatophyta</taxon>
        <taxon>Magnoliopsida</taxon>
        <taxon>Ranunculales</taxon>
        <taxon>Papaveraceae</taxon>
        <taxon>Papaveroideae</taxon>
        <taxon>Papaver</taxon>
    </lineage>
</organism>
<evidence type="ECO:0000313" key="1">
    <source>
        <dbReference type="EMBL" id="RZC60845.1"/>
    </source>
</evidence>
<dbReference type="EMBL" id="CM010719">
    <property type="protein sequence ID" value="RZC60845.1"/>
    <property type="molecule type" value="Genomic_DNA"/>
</dbReference>
<reference evidence="1 2" key="1">
    <citation type="journal article" date="2018" name="Science">
        <title>The opium poppy genome and morphinan production.</title>
        <authorList>
            <person name="Guo L."/>
            <person name="Winzer T."/>
            <person name="Yang X."/>
            <person name="Li Y."/>
            <person name="Ning Z."/>
            <person name="He Z."/>
            <person name="Teodor R."/>
            <person name="Lu Y."/>
            <person name="Bowser T.A."/>
            <person name="Graham I.A."/>
            <person name="Ye K."/>
        </authorList>
    </citation>
    <scope>NUCLEOTIDE SEQUENCE [LARGE SCALE GENOMIC DNA]</scope>
    <source>
        <strain evidence="2">cv. HN1</strain>
        <tissue evidence="1">Leaves</tissue>
    </source>
</reference>
<dbReference type="Proteomes" id="UP000316621">
    <property type="component" value="Chromosome 5"/>
</dbReference>
<dbReference type="Gramene" id="RZC60845">
    <property type="protein sequence ID" value="RZC60845"/>
    <property type="gene ID" value="C5167_022585"/>
</dbReference>
<proteinExistence type="predicted"/>
<evidence type="ECO:0000313" key="2">
    <source>
        <dbReference type="Proteomes" id="UP000316621"/>
    </source>
</evidence>